<evidence type="ECO:0000313" key="3">
    <source>
        <dbReference type="Proteomes" id="UP000837857"/>
    </source>
</evidence>
<feature type="non-terminal residue" evidence="2">
    <location>
        <position position="159"/>
    </location>
</feature>
<sequence>MPVSDVRAATLSRVINLQIGSLADGPPRAMDAAAISKNTKAIAAKRPENGNDEGKKISPDLHEGSEHERRKPIECQQPIWLRVYVYVNADFAPGSAAALKRKHEPRDLQTSTARGRECAAHETTSLQLDAVSFRARDISFGQKAIFHTAAGGWKPSEVF</sequence>
<reference evidence="2" key="1">
    <citation type="submission" date="2022-03" db="EMBL/GenBank/DDBJ databases">
        <authorList>
            <person name="Martin H S."/>
        </authorList>
    </citation>
    <scope>NUCLEOTIDE SEQUENCE</scope>
</reference>
<feature type="region of interest" description="Disordered" evidence="1">
    <location>
        <begin position="42"/>
        <end position="72"/>
    </location>
</feature>
<organism evidence="2 3">
    <name type="scientific">Iphiclides podalirius</name>
    <name type="common">scarce swallowtail</name>
    <dbReference type="NCBI Taxonomy" id="110791"/>
    <lineage>
        <taxon>Eukaryota</taxon>
        <taxon>Metazoa</taxon>
        <taxon>Ecdysozoa</taxon>
        <taxon>Arthropoda</taxon>
        <taxon>Hexapoda</taxon>
        <taxon>Insecta</taxon>
        <taxon>Pterygota</taxon>
        <taxon>Neoptera</taxon>
        <taxon>Endopterygota</taxon>
        <taxon>Lepidoptera</taxon>
        <taxon>Glossata</taxon>
        <taxon>Ditrysia</taxon>
        <taxon>Papilionoidea</taxon>
        <taxon>Papilionidae</taxon>
        <taxon>Papilioninae</taxon>
        <taxon>Iphiclides</taxon>
    </lineage>
</organism>
<dbReference type="Proteomes" id="UP000837857">
    <property type="component" value="Chromosome 15"/>
</dbReference>
<dbReference type="EMBL" id="OW152827">
    <property type="protein sequence ID" value="CAH2043720.1"/>
    <property type="molecule type" value="Genomic_DNA"/>
</dbReference>
<accession>A0ABN8I0S4</accession>
<evidence type="ECO:0000313" key="2">
    <source>
        <dbReference type="EMBL" id="CAH2043720.1"/>
    </source>
</evidence>
<protein>
    <submittedName>
        <fullName evidence="2">Uncharacterized protein</fullName>
    </submittedName>
</protein>
<name>A0ABN8I0S4_9NEOP</name>
<evidence type="ECO:0000256" key="1">
    <source>
        <dbReference type="SAM" id="MobiDB-lite"/>
    </source>
</evidence>
<proteinExistence type="predicted"/>
<keyword evidence="3" id="KW-1185">Reference proteome</keyword>
<feature type="compositionally biased region" description="Basic and acidic residues" evidence="1">
    <location>
        <begin position="45"/>
        <end position="72"/>
    </location>
</feature>
<gene>
    <name evidence="2" type="ORF">IPOD504_LOCUS4419</name>
</gene>